<dbReference type="GO" id="GO:0006508">
    <property type="term" value="P:proteolysis"/>
    <property type="evidence" value="ECO:0007669"/>
    <property type="project" value="UniProtKB-KW"/>
</dbReference>
<organism evidence="5 6">
    <name type="scientific">Streptomyces finlayi</name>
    <dbReference type="NCBI Taxonomy" id="67296"/>
    <lineage>
        <taxon>Bacteria</taxon>
        <taxon>Bacillati</taxon>
        <taxon>Actinomycetota</taxon>
        <taxon>Actinomycetes</taxon>
        <taxon>Kitasatosporales</taxon>
        <taxon>Streptomycetaceae</taxon>
        <taxon>Streptomyces</taxon>
    </lineage>
</organism>
<keyword evidence="4" id="KW-0720">Serine protease</keyword>
<keyword evidence="6" id="KW-1185">Reference proteome</keyword>
<evidence type="ECO:0000256" key="2">
    <source>
        <dbReference type="ARBA" id="ARBA00022670"/>
    </source>
</evidence>
<keyword evidence="2" id="KW-0645">Protease</keyword>
<reference evidence="6" key="1">
    <citation type="submission" date="2019-10" db="EMBL/GenBank/DDBJ databases">
        <title>Antimicrobial potential of Antarctic Bacteria.</title>
        <authorList>
            <person name="Benaud N."/>
            <person name="Edwards R.J."/>
            <person name="Ferrari B.C."/>
        </authorList>
    </citation>
    <scope>NUCLEOTIDE SEQUENCE [LARGE SCALE GENOMIC DNA]</scope>
    <source>
        <strain evidence="6">NBSH44</strain>
    </source>
</reference>
<evidence type="ECO:0000256" key="4">
    <source>
        <dbReference type="ARBA" id="ARBA00022825"/>
    </source>
</evidence>
<dbReference type="EMBL" id="CP045702">
    <property type="protein sequence ID" value="QNE75808.1"/>
    <property type="molecule type" value="Genomic_DNA"/>
</dbReference>
<dbReference type="InterPro" id="IPR005320">
    <property type="entry name" value="Peptidase_S51"/>
</dbReference>
<evidence type="ECO:0000256" key="1">
    <source>
        <dbReference type="ARBA" id="ARBA00006534"/>
    </source>
</evidence>
<name>A0A7G7BKE3_9ACTN</name>
<dbReference type="SUPFAM" id="SSF52317">
    <property type="entry name" value="Class I glutamine amidotransferase-like"/>
    <property type="match status" value="1"/>
</dbReference>
<accession>A0A7G7BKE3</accession>
<keyword evidence="3" id="KW-0378">Hydrolase</keyword>
<dbReference type="AlphaFoldDB" id="A0A7G7BKE3"/>
<dbReference type="Proteomes" id="UP000515307">
    <property type="component" value="Chromosome"/>
</dbReference>
<dbReference type="GO" id="GO:0008236">
    <property type="term" value="F:serine-type peptidase activity"/>
    <property type="evidence" value="ECO:0007669"/>
    <property type="project" value="UniProtKB-KW"/>
</dbReference>
<dbReference type="Gene3D" id="3.40.50.880">
    <property type="match status" value="1"/>
</dbReference>
<evidence type="ECO:0000256" key="3">
    <source>
        <dbReference type="ARBA" id="ARBA00022801"/>
    </source>
</evidence>
<protein>
    <submittedName>
        <fullName evidence="5">Uncharacterized protein</fullName>
    </submittedName>
</protein>
<dbReference type="Pfam" id="PF03575">
    <property type="entry name" value="Peptidase_S51"/>
    <property type="match status" value="1"/>
</dbReference>
<comment type="similarity">
    <text evidence="1">Belongs to the peptidase S51 family.</text>
</comment>
<evidence type="ECO:0000313" key="6">
    <source>
        <dbReference type="Proteomes" id="UP000515307"/>
    </source>
</evidence>
<dbReference type="InterPro" id="IPR029062">
    <property type="entry name" value="Class_I_gatase-like"/>
</dbReference>
<gene>
    <name evidence="5" type="ORF">F0344_15265</name>
</gene>
<dbReference type="KEGG" id="sfiy:F0344_15265"/>
<evidence type="ECO:0000313" key="5">
    <source>
        <dbReference type="EMBL" id="QNE75808.1"/>
    </source>
</evidence>
<proteinExistence type="inferred from homology"/>
<sequence length="151" mass="16550">MEDVEGAVLDLDVVWVMGGSVANLPAVWRVHDLDRIMRRAWEAGVVLSGVSSAIRLGEGRRPLIHQLVADGTLPTSHRTDDGVGLVSRGTKLVEAVTGLPGKGAYVVTREGDAAVEERIEPRKLPTMRHCPYGSTTLNIRRARERIPRREP</sequence>